<name>A0ACC1NUM8_9HYPO</name>
<protein>
    <submittedName>
        <fullName evidence="1">Uncharacterized protein</fullName>
    </submittedName>
</protein>
<comment type="caution">
    <text evidence="1">The sequence shown here is derived from an EMBL/GenBank/DDBJ whole genome shotgun (WGS) entry which is preliminary data.</text>
</comment>
<evidence type="ECO:0000313" key="2">
    <source>
        <dbReference type="Proteomes" id="UP001143910"/>
    </source>
</evidence>
<dbReference type="Proteomes" id="UP001143910">
    <property type="component" value="Unassembled WGS sequence"/>
</dbReference>
<evidence type="ECO:0000313" key="1">
    <source>
        <dbReference type="EMBL" id="KAJ2983025.1"/>
    </source>
</evidence>
<proteinExistence type="predicted"/>
<reference evidence="1" key="1">
    <citation type="submission" date="2022-08" db="EMBL/GenBank/DDBJ databases">
        <title>Genome Sequence of Lecanicillium fungicola.</title>
        <authorList>
            <person name="Buettner E."/>
        </authorList>
    </citation>
    <scope>NUCLEOTIDE SEQUENCE</scope>
    <source>
        <strain evidence="1">Babe33</strain>
    </source>
</reference>
<accession>A0ACC1NUM8</accession>
<dbReference type="EMBL" id="JANJQO010000047">
    <property type="protein sequence ID" value="KAJ2983025.1"/>
    <property type="molecule type" value="Genomic_DNA"/>
</dbReference>
<keyword evidence="2" id="KW-1185">Reference proteome</keyword>
<organism evidence="1 2">
    <name type="scientific">Zarea fungicola</name>
    <dbReference type="NCBI Taxonomy" id="93591"/>
    <lineage>
        <taxon>Eukaryota</taxon>
        <taxon>Fungi</taxon>
        <taxon>Dikarya</taxon>
        <taxon>Ascomycota</taxon>
        <taxon>Pezizomycotina</taxon>
        <taxon>Sordariomycetes</taxon>
        <taxon>Hypocreomycetidae</taxon>
        <taxon>Hypocreales</taxon>
        <taxon>Cordycipitaceae</taxon>
        <taxon>Zarea</taxon>
    </lineage>
</organism>
<gene>
    <name evidence="1" type="ORF">NQ176_g983</name>
</gene>
<sequence length="1118" mass="123449">MPPRRIPDEEWDLYKELILELFPKLERAQLLQHLSHEYGFCPTPNQYEYQKKKWGLMKNKTQEEWKYIDRSVRIRQLNSKDSKIVAHNSVVTLKQLRRARKWPPHCFLSVNDFDEGTSAAPAGVVISTPPAEADPWTGNVVASTSPSDQFEIVLKSYVCQYRSMVSAGARVDRSPLLRAEFDCLLTALTNFGFDLPLQMGGFSLASDEESLLYQRQERLRLEIDNLVKDCSEENVRQCDHGSTATTLEATIRVPEKALISTAQSLHPTTLKQAFRLLRYTIFLSTNELLPLSQTDKVLQWALRGGHFWVIESVLKQRTPTTDIFAKKEDALAVQLLLEHGANVKSWVDGRLSALNECTMNLRAGKDCTEIIRLLIENGADVNEVVGRFYGDMVNDAETKLLHDVIESGNTEVARLFLNAGAYVDIQGAPSPLQLSALHGHTELVKLLLEFNADVNAHICGNERNITPTEFMTHTEQHHFLTPLQIAIANDNYNVVEILLEHGADVNGFDAQVSGDEDEYNMGLRYLYYDNIWSPTCDEHNIFDLGSDDDDYLKISACITVSRINLRDLRLASSPLQAAAASGNTALVHRLLTMGADIHAVGGFGTALQVASAKKGNIQIVELLLSHGAHINAPAFLPIGRTALQAAIEIGDMDIVVMLLNAGADINAEAGGKYGCTALQAAVETNNVPLAAWLFQLQGNNHKKKIRIPQKFKHIKNTSMFDLLLQNCDLNGEIMIRYAERIACRAADGQNTRDLRTLLERGFDVDYLGDFLGESDLLCCWAGADVNSTVSGSSIQGPTAMEMAAATGSVKLCQILLKANADLRGNRGTVALVAAAQSASIQVIELLLSLGASPNWEDESGPKECIFHSLPSPIGVILSAMENRWPDLVWYAPRVIKLLLNHGAAAQRKITNLEHLGQLRAVLLQRLFQHGLGADSHTELIRSIFLLKVSARQGNMDIVQQLVTENTDIICSSKAMGVALQRAVEGQHQDIVELLISNGADINYPAEDVRGATALQWAALVGSMPIFTLLLDRGADVNAAAARIEGREALEAAAEHGRLGMVYMLLVRDREPETLGLRREAAAKRAESRGFFACARALREWGGPKAPEEEIGVSDWQWM</sequence>